<evidence type="ECO:0000313" key="2">
    <source>
        <dbReference type="Proteomes" id="UP001234297"/>
    </source>
</evidence>
<sequence>MAQILSFKTLVISTIVFLFTALLLKLTIPANRKLVTSVFPPVWSTSLLSQLKTFNLFLIINAIIIAIAASSGFHHKAQDPREIRQDPGELDADAHGPPHAEEEEEEDEDEEETGSFEMKVADPSMSSQDPTEIRVDPNSLDATAYEESEEEHFADCKSDWIRELRDPTERPVCAFRVGNRKSMKASSQGRKALEITRPTSNETLESVWKRIMENSNKCDTSDPPQSDLISIQRSSLSPFLNSPKPKKPLPRQPPPSRDELNRQVQGFINKFNEQMRQQRQDIDQSE</sequence>
<reference evidence="1 2" key="1">
    <citation type="journal article" date="2022" name="Hortic Res">
        <title>A haplotype resolved chromosomal level avocado genome allows analysis of novel avocado genes.</title>
        <authorList>
            <person name="Nath O."/>
            <person name="Fletcher S.J."/>
            <person name="Hayward A."/>
            <person name="Shaw L.M."/>
            <person name="Masouleh A.K."/>
            <person name="Furtado A."/>
            <person name="Henry R.J."/>
            <person name="Mitter N."/>
        </authorList>
    </citation>
    <scope>NUCLEOTIDE SEQUENCE [LARGE SCALE GENOMIC DNA]</scope>
    <source>
        <strain evidence="2">cv. Hass</strain>
    </source>
</reference>
<dbReference type="Proteomes" id="UP001234297">
    <property type="component" value="Chromosome 6"/>
</dbReference>
<gene>
    <name evidence="1" type="ORF">MRB53_021171</name>
</gene>
<keyword evidence="2" id="KW-1185">Reference proteome</keyword>
<name>A0ACC2L335_PERAE</name>
<evidence type="ECO:0000313" key="1">
    <source>
        <dbReference type="EMBL" id="KAJ8627864.1"/>
    </source>
</evidence>
<proteinExistence type="predicted"/>
<accession>A0ACC2L335</accession>
<protein>
    <submittedName>
        <fullName evidence="1">Uncharacterized protein</fullName>
    </submittedName>
</protein>
<comment type="caution">
    <text evidence="1">The sequence shown here is derived from an EMBL/GenBank/DDBJ whole genome shotgun (WGS) entry which is preliminary data.</text>
</comment>
<dbReference type="EMBL" id="CM056814">
    <property type="protein sequence ID" value="KAJ8627864.1"/>
    <property type="molecule type" value="Genomic_DNA"/>
</dbReference>
<organism evidence="1 2">
    <name type="scientific">Persea americana</name>
    <name type="common">Avocado</name>
    <dbReference type="NCBI Taxonomy" id="3435"/>
    <lineage>
        <taxon>Eukaryota</taxon>
        <taxon>Viridiplantae</taxon>
        <taxon>Streptophyta</taxon>
        <taxon>Embryophyta</taxon>
        <taxon>Tracheophyta</taxon>
        <taxon>Spermatophyta</taxon>
        <taxon>Magnoliopsida</taxon>
        <taxon>Magnoliidae</taxon>
        <taxon>Laurales</taxon>
        <taxon>Lauraceae</taxon>
        <taxon>Persea</taxon>
    </lineage>
</organism>